<name>A5ZPK0_9FIRM</name>
<organism evidence="1 2">
    <name type="scientific">Blautia obeum ATCC 29174</name>
    <dbReference type="NCBI Taxonomy" id="411459"/>
    <lineage>
        <taxon>Bacteria</taxon>
        <taxon>Bacillati</taxon>
        <taxon>Bacillota</taxon>
        <taxon>Clostridia</taxon>
        <taxon>Lachnospirales</taxon>
        <taxon>Lachnospiraceae</taxon>
        <taxon>Blautia</taxon>
    </lineage>
</organism>
<dbReference type="Proteomes" id="UP000006002">
    <property type="component" value="Unassembled WGS sequence"/>
</dbReference>
<proteinExistence type="predicted"/>
<reference evidence="1 2" key="1">
    <citation type="submission" date="2007-03" db="EMBL/GenBank/DDBJ databases">
        <authorList>
            <person name="Fulton L."/>
            <person name="Clifton S."/>
            <person name="Fulton B."/>
            <person name="Xu J."/>
            <person name="Minx P."/>
            <person name="Pepin K.H."/>
            <person name="Johnson M."/>
            <person name="Thiruvilangam P."/>
            <person name="Bhonagiri V."/>
            <person name="Nash W.E."/>
            <person name="Mardis E.R."/>
            <person name="Wilson R.K."/>
        </authorList>
    </citation>
    <scope>NUCLEOTIDE SEQUENCE [LARGE SCALE GENOMIC DNA]</scope>
    <source>
        <strain evidence="1 2">ATCC 29174</strain>
    </source>
</reference>
<sequence>MAKADFYLYIKAKPAANTELLCFFLTLKLYG</sequence>
<dbReference type="AlphaFoldDB" id="A5ZPK0"/>
<reference evidence="1 2" key="2">
    <citation type="submission" date="2007-04" db="EMBL/GenBank/DDBJ databases">
        <title>Draft genome sequence of Ruminococcus obeum (ATCC 29174).</title>
        <authorList>
            <person name="Sudarsanam P."/>
            <person name="Ley R."/>
            <person name="Guruge J."/>
            <person name="Turnbaugh P.J."/>
            <person name="Mahowald M."/>
            <person name="Liep D."/>
            <person name="Gordon J."/>
        </authorList>
    </citation>
    <scope>NUCLEOTIDE SEQUENCE [LARGE SCALE GENOMIC DNA]</scope>
    <source>
        <strain evidence="1 2">ATCC 29174</strain>
    </source>
</reference>
<gene>
    <name evidence="1" type="ORF">RUMOBE_00917</name>
</gene>
<dbReference type="EMBL" id="AAVO02000002">
    <property type="protein sequence ID" value="EDM88796.1"/>
    <property type="molecule type" value="Genomic_DNA"/>
</dbReference>
<comment type="caution">
    <text evidence="1">The sequence shown here is derived from an EMBL/GenBank/DDBJ whole genome shotgun (WGS) entry which is preliminary data.</text>
</comment>
<accession>A5ZPK0</accession>
<dbReference type="HOGENOM" id="CLU_3395343_0_0_9"/>
<protein>
    <submittedName>
        <fullName evidence="1">Uncharacterized protein</fullName>
    </submittedName>
</protein>
<evidence type="ECO:0000313" key="1">
    <source>
        <dbReference type="EMBL" id="EDM88796.1"/>
    </source>
</evidence>
<evidence type="ECO:0000313" key="2">
    <source>
        <dbReference type="Proteomes" id="UP000006002"/>
    </source>
</evidence>